<dbReference type="GO" id="GO:0003677">
    <property type="term" value="F:DNA binding"/>
    <property type="evidence" value="ECO:0007669"/>
    <property type="project" value="UniProtKB-KW"/>
</dbReference>
<dbReference type="InterPro" id="IPR024061">
    <property type="entry name" value="NDT80_DNA-bd_dom"/>
</dbReference>
<feature type="compositionally biased region" description="Low complexity" evidence="3">
    <location>
        <begin position="212"/>
        <end position="228"/>
    </location>
</feature>
<dbReference type="Pfam" id="PF05224">
    <property type="entry name" value="NDT80_PhoG"/>
    <property type="match status" value="1"/>
</dbReference>
<feature type="domain" description="NDT80" evidence="4">
    <location>
        <begin position="93"/>
        <end position="332"/>
    </location>
</feature>
<reference evidence="5 6" key="1">
    <citation type="submission" date="2015-06" db="EMBL/GenBank/DDBJ databases">
        <title>Expansion of signal transduction pathways in fungi by whole-genome duplication.</title>
        <authorList>
            <consortium name="DOE Joint Genome Institute"/>
            <person name="Corrochano L.M."/>
            <person name="Kuo A."/>
            <person name="Marcet-Houben M."/>
            <person name="Polaino S."/>
            <person name="Salamov A."/>
            <person name="Villalobos J.M."/>
            <person name="Alvarez M.I."/>
            <person name="Avalos J."/>
            <person name="Benito E.P."/>
            <person name="Benoit I."/>
            <person name="Burger G."/>
            <person name="Camino L.P."/>
            <person name="Canovas D."/>
            <person name="Cerda-Olmedo E."/>
            <person name="Cheng J.-F."/>
            <person name="Dominguez A."/>
            <person name="Elias M."/>
            <person name="Eslava A.P."/>
            <person name="Glaser F."/>
            <person name="Grimwood J."/>
            <person name="Gutierrez G."/>
            <person name="Heitman J."/>
            <person name="Henrissat B."/>
            <person name="Iturriaga E.A."/>
            <person name="Lang B.F."/>
            <person name="Lavin J.L."/>
            <person name="Lee S."/>
            <person name="Li W."/>
            <person name="Lindquist E."/>
            <person name="Lopez-Garcia S."/>
            <person name="Luque E.M."/>
            <person name="Marcos A.T."/>
            <person name="Martin J."/>
            <person name="Mccluskey K."/>
            <person name="Medina H.R."/>
            <person name="Miralles-Duran A."/>
            <person name="Miyazaki A."/>
            <person name="Munoz-Torres E."/>
            <person name="Oguiza J.A."/>
            <person name="Ohm R."/>
            <person name="Olmedo M."/>
            <person name="Orejas M."/>
            <person name="Ortiz-Castellanos L."/>
            <person name="Pisabarro A.G."/>
            <person name="Rodriguez-Romero J."/>
            <person name="Ruiz-Herrera J."/>
            <person name="Ruiz-Vazquez R."/>
            <person name="Sanz C."/>
            <person name="Schackwitz W."/>
            <person name="Schmutz J."/>
            <person name="Shahriari M."/>
            <person name="Shelest E."/>
            <person name="Silva-Franco F."/>
            <person name="Soanes D."/>
            <person name="Syed K."/>
            <person name="Tagua V.G."/>
            <person name="Talbot N.J."/>
            <person name="Thon M."/>
            <person name="De Vries R.P."/>
            <person name="Wiebenga A."/>
            <person name="Yadav J.S."/>
            <person name="Braun E.L."/>
            <person name="Baker S."/>
            <person name="Garre V."/>
            <person name="Horwitz B."/>
            <person name="Torres-Martinez S."/>
            <person name="Idnurm A."/>
            <person name="Herrera-Estrella A."/>
            <person name="Gabaldon T."/>
            <person name="Grigoriev I.V."/>
        </authorList>
    </citation>
    <scope>NUCLEOTIDE SEQUENCE [LARGE SCALE GENOMIC DNA]</scope>
    <source>
        <strain evidence="5 6">CBS 277.49</strain>
    </source>
</reference>
<dbReference type="InterPro" id="IPR008967">
    <property type="entry name" value="p53-like_TF_DNA-bd_sf"/>
</dbReference>
<protein>
    <submittedName>
        <fullName evidence="5">p53-like transcription factor</fullName>
    </submittedName>
</protein>
<feature type="region of interest" description="Disordered" evidence="3">
    <location>
        <begin position="212"/>
        <end position="258"/>
    </location>
</feature>
<dbReference type="VEuPathDB" id="FungiDB:MUCCIDRAFT_114672"/>
<name>A0A168I2V6_MUCCL</name>
<accession>A0A168I2V6</accession>
<feature type="compositionally biased region" description="Polar residues" evidence="3">
    <location>
        <begin position="617"/>
        <end position="632"/>
    </location>
</feature>
<dbReference type="Proteomes" id="UP000077051">
    <property type="component" value="Unassembled WGS sequence"/>
</dbReference>
<feature type="compositionally biased region" description="Low complexity" evidence="3">
    <location>
        <begin position="434"/>
        <end position="465"/>
    </location>
</feature>
<dbReference type="GO" id="GO:0000228">
    <property type="term" value="C:nuclear chromosome"/>
    <property type="evidence" value="ECO:0007669"/>
    <property type="project" value="TreeGrafter"/>
</dbReference>
<dbReference type="PANTHER" id="PTHR35144">
    <property type="entry name" value="MEIOSIS-SPECIFIC TRANSCRIPTION FACTOR NDT80"/>
    <property type="match status" value="1"/>
</dbReference>
<dbReference type="EMBL" id="AMYB01000008">
    <property type="protein sequence ID" value="OAC99485.1"/>
    <property type="molecule type" value="Genomic_DNA"/>
</dbReference>
<keyword evidence="6" id="KW-1185">Reference proteome</keyword>
<feature type="region of interest" description="Disordered" evidence="3">
    <location>
        <begin position="48"/>
        <end position="76"/>
    </location>
</feature>
<feature type="compositionally biased region" description="Low complexity" evidence="3">
    <location>
        <begin position="573"/>
        <end position="597"/>
    </location>
</feature>
<proteinExistence type="predicted"/>
<dbReference type="GO" id="GO:0003700">
    <property type="term" value="F:DNA-binding transcription factor activity"/>
    <property type="evidence" value="ECO:0007669"/>
    <property type="project" value="UniProtKB-UniRule"/>
</dbReference>
<evidence type="ECO:0000313" key="5">
    <source>
        <dbReference type="EMBL" id="OAC99485.1"/>
    </source>
</evidence>
<sequence length="632" mass="70810">MSDNVMITPLFHQRSHSMPVGRTFINGNPVITHGNGVVVEGGAPRTFDYKRSSPLKQEATSHTISSSNQLTTSEGFPLPIPKSLTSQFRASPLNQSAAAATHRSEPRDAEDDHADDEQEDPAFFCQPRNLLALFDYHKKTGSCPVILNCKMDRGFFVSQSHWTCYRRNYFQVTASLTIPGHSDQTYYALQLRSAENRPIQQFFLRLKACTSTTSNTGESSNESSNTATVRPVALTQMTPKRDKGPQREPPTIPITPSDSVFGNEQVCVTFERLQFRVATANNGKRRASQQYFRLVFELVAQLDDASQHVVAECYSSPLVVRGRSPGHYSSDPQRDVRKKRKLTPPPPPPPSSSTRSKKQATKEASCSPKKPSSCLDHTATTPPTPPSAVVGAATAAAVPQPQQQQQHYQHVVTLPPPQYVYNPPSLVVDTQRQPSNDNTSSSSSVPTSANSPVSYHAQQQQQQQQPLMPHLMTSAFNNMHARSQSANDSEMYARHRQGFKYLVNQHHQQQQNTAMFDNYSEANIETALRDWQQQVHRQRADSAATFDSYMSSSNEHDNRSSTRPGTPIPYHAQQQQQQQQQYYSQPPNSNWSPAAVHHPPPAPPLGRHHYEEKYHPQQPQQELSPKLYQQSR</sequence>
<evidence type="ECO:0000259" key="4">
    <source>
        <dbReference type="PROSITE" id="PS51517"/>
    </source>
</evidence>
<feature type="region of interest" description="Disordered" evidence="3">
    <location>
        <begin position="91"/>
        <end position="120"/>
    </location>
</feature>
<comment type="caution">
    <text evidence="5">The sequence shown here is derived from an EMBL/GenBank/DDBJ whole genome shotgun (WGS) entry which is preliminary data.</text>
</comment>
<evidence type="ECO:0000256" key="3">
    <source>
        <dbReference type="SAM" id="MobiDB-lite"/>
    </source>
</evidence>
<dbReference type="PROSITE" id="PS51517">
    <property type="entry name" value="NDT80"/>
    <property type="match status" value="1"/>
</dbReference>
<feature type="DNA-binding region" description="NDT80" evidence="2">
    <location>
        <begin position="93"/>
        <end position="332"/>
    </location>
</feature>
<organism evidence="5 6">
    <name type="scientific">Mucor lusitanicus CBS 277.49</name>
    <dbReference type="NCBI Taxonomy" id="747725"/>
    <lineage>
        <taxon>Eukaryota</taxon>
        <taxon>Fungi</taxon>
        <taxon>Fungi incertae sedis</taxon>
        <taxon>Mucoromycota</taxon>
        <taxon>Mucoromycotina</taxon>
        <taxon>Mucoromycetes</taxon>
        <taxon>Mucorales</taxon>
        <taxon>Mucorineae</taxon>
        <taxon>Mucoraceae</taxon>
        <taxon>Mucor</taxon>
    </lineage>
</organism>
<dbReference type="Gene3D" id="2.60.40.1390">
    <property type="entry name" value="NDT80 DNA-binding domain"/>
    <property type="match status" value="2"/>
</dbReference>
<dbReference type="STRING" id="747725.A0A168I2V6"/>
<gene>
    <name evidence="5" type="ORF">MUCCIDRAFT_114672</name>
</gene>
<keyword evidence="1 2" id="KW-0238">DNA-binding</keyword>
<dbReference type="PANTHER" id="PTHR35144:SF2">
    <property type="entry name" value="MEIOSIS-SPECIFIC TRANSCRIPTION FACTOR NDT80"/>
    <property type="match status" value="1"/>
</dbReference>
<dbReference type="AlphaFoldDB" id="A0A168I2V6"/>
<feature type="region of interest" description="Disordered" evidence="3">
    <location>
        <begin position="533"/>
        <end position="632"/>
    </location>
</feature>
<feature type="compositionally biased region" description="Low complexity" evidence="3">
    <location>
        <begin position="377"/>
        <end position="413"/>
    </location>
</feature>
<feature type="compositionally biased region" description="Acidic residues" evidence="3">
    <location>
        <begin position="108"/>
        <end position="120"/>
    </location>
</feature>
<feature type="compositionally biased region" description="Polar residues" evidence="3">
    <location>
        <begin position="54"/>
        <end position="74"/>
    </location>
</feature>
<dbReference type="InterPro" id="IPR037141">
    <property type="entry name" value="NDT80_DNA-bd_dom_sf"/>
</dbReference>
<feature type="region of interest" description="Disordered" evidence="3">
    <location>
        <begin position="320"/>
        <end position="465"/>
    </location>
</feature>
<dbReference type="GO" id="GO:0045944">
    <property type="term" value="P:positive regulation of transcription by RNA polymerase II"/>
    <property type="evidence" value="ECO:0007669"/>
    <property type="project" value="TreeGrafter"/>
</dbReference>
<dbReference type="OrthoDB" id="2288358at2759"/>
<dbReference type="SUPFAM" id="SSF49417">
    <property type="entry name" value="p53-like transcription factors"/>
    <property type="match status" value="1"/>
</dbReference>
<dbReference type="GO" id="GO:0051321">
    <property type="term" value="P:meiotic cell cycle"/>
    <property type="evidence" value="ECO:0007669"/>
    <property type="project" value="TreeGrafter"/>
</dbReference>
<evidence type="ECO:0000313" key="6">
    <source>
        <dbReference type="Proteomes" id="UP000077051"/>
    </source>
</evidence>
<evidence type="ECO:0000256" key="2">
    <source>
        <dbReference type="PROSITE-ProRule" id="PRU00850"/>
    </source>
</evidence>
<dbReference type="InterPro" id="IPR052605">
    <property type="entry name" value="Fungal_trans_regulator"/>
</dbReference>
<evidence type="ECO:0000256" key="1">
    <source>
        <dbReference type="ARBA" id="ARBA00023125"/>
    </source>
</evidence>